<sequence>MADHPNKVAFEQGLHYVLRSWTALNLAVEQDWGGVESADKRDWMNQVLVDYFGANGKRLDVDDIEQILAQIMADEFHCVLEDDSPYLVAKHLVEIYHQCIHGNYQEVERLKQKYESRSNAVSSSRADGSSDDEDDNDVDNGNDNQDDDDNDDNAMDVDRSAPPEPEIDDDGFETVSYRKRR</sequence>
<proteinExistence type="inferred from homology"/>
<keyword evidence="2" id="KW-0698">rRNA processing</keyword>
<protein>
    <recommendedName>
        <fullName evidence="6">Pre-rRNA-processing protein TSR2</fullName>
    </recommendedName>
</protein>
<comment type="caution">
    <text evidence="4">The sequence shown here is derived from an EMBL/GenBank/DDBJ whole genome shotgun (WGS) entry which is preliminary data.</text>
</comment>
<evidence type="ECO:0000256" key="1">
    <source>
        <dbReference type="ARBA" id="ARBA00006524"/>
    </source>
</evidence>
<feature type="compositionally biased region" description="Acidic residues" evidence="3">
    <location>
        <begin position="129"/>
        <end position="155"/>
    </location>
</feature>
<dbReference type="Pfam" id="PF10273">
    <property type="entry name" value="WGG"/>
    <property type="match status" value="1"/>
</dbReference>
<accession>A0AAD7V439</accession>
<dbReference type="AlphaFoldDB" id="A0AAD7V439"/>
<comment type="similarity">
    <text evidence="1">Belongs to the TSR2 family.</text>
</comment>
<gene>
    <name evidence="4" type="ORF">O0I10_006224</name>
</gene>
<feature type="compositionally biased region" description="Low complexity" evidence="3">
    <location>
        <begin position="118"/>
        <end position="127"/>
    </location>
</feature>
<dbReference type="GeneID" id="83213635"/>
<organism evidence="4 5">
    <name type="scientific">Lichtheimia ornata</name>
    <dbReference type="NCBI Taxonomy" id="688661"/>
    <lineage>
        <taxon>Eukaryota</taxon>
        <taxon>Fungi</taxon>
        <taxon>Fungi incertae sedis</taxon>
        <taxon>Mucoromycota</taxon>
        <taxon>Mucoromycotina</taxon>
        <taxon>Mucoromycetes</taxon>
        <taxon>Mucorales</taxon>
        <taxon>Lichtheimiaceae</taxon>
        <taxon>Lichtheimia</taxon>
    </lineage>
</organism>
<evidence type="ECO:0000256" key="2">
    <source>
        <dbReference type="ARBA" id="ARBA00022552"/>
    </source>
</evidence>
<evidence type="ECO:0008006" key="6">
    <source>
        <dbReference type="Google" id="ProtNLM"/>
    </source>
</evidence>
<dbReference type="PANTHER" id="PTHR21250">
    <property type="entry name" value="PRE-RRNA-PROCESSING PROTEIN TSR2 HOMOLOG"/>
    <property type="match status" value="1"/>
</dbReference>
<evidence type="ECO:0000313" key="4">
    <source>
        <dbReference type="EMBL" id="KAJ8658216.1"/>
    </source>
</evidence>
<dbReference type="EMBL" id="JARTCD010000026">
    <property type="protein sequence ID" value="KAJ8658216.1"/>
    <property type="molecule type" value="Genomic_DNA"/>
</dbReference>
<dbReference type="GO" id="GO:0006364">
    <property type="term" value="P:rRNA processing"/>
    <property type="evidence" value="ECO:0007669"/>
    <property type="project" value="UniProtKB-KW"/>
</dbReference>
<dbReference type="RefSeq" id="XP_058343129.1">
    <property type="nucleotide sequence ID" value="XM_058486255.1"/>
</dbReference>
<evidence type="ECO:0000256" key="3">
    <source>
        <dbReference type="SAM" id="MobiDB-lite"/>
    </source>
</evidence>
<feature type="region of interest" description="Disordered" evidence="3">
    <location>
        <begin position="115"/>
        <end position="181"/>
    </location>
</feature>
<dbReference type="Proteomes" id="UP001234581">
    <property type="component" value="Unassembled WGS sequence"/>
</dbReference>
<evidence type="ECO:0000313" key="5">
    <source>
        <dbReference type="Proteomes" id="UP001234581"/>
    </source>
</evidence>
<name>A0AAD7V439_9FUNG</name>
<keyword evidence="5" id="KW-1185">Reference proteome</keyword>
<dbReference type="InterPro" id="IPR019398">
    <property type="entry name" value="Pre-rRNA_process_TSR2"/>
</dbReference>
<reference evidence="4 5" key="1">
    <citation type="submission" date="2023-03" db="EMBL/GenBank/DDBJ databases">
        <title>Genome sequence of Lichtheimia ornata CBS 291.66.</title>
        <authorList>
            <person name="Mohabir J.T."/>
            <person name="Shea T.P."/>
            <person name="Kurbessoian T."/>
            <person name="Berby B."/>
            <person name="Fontaine J."/>
            <person name="Livny J."/>
            <person name="Gnirke A."/>
            <person name="Stajich J.E."/>
            <person name="Cuomo C.A."/>
        </authorList>
    </citation>
    <scope>NUCLEOTIDE SEQUENCE [LARGE SCALE GENOMIC DNA]</scope>
    <source>
        <strain evidence="4">CBS 291.66</strain>
    </source>
</reference>